<proteinExistence type="inferred from homology"/>
<dbReference type="Proteomes" id="UP000516046">
    <property type="component" value="Chromosome"/>
</dbReference>
<dbReference type="CDD" id="cd16891">
    <property type="entry name" value="CwlT-like"/>
    <property type="match status" value="1"/>
</dbReference>
<keyword evidence="9" id="KW-1185">Reference proteome</keyword>
<dbReference type="InterPro" id="IPR047194">
    <property type="entry name" value="CwlT-like_lysozyme"/>
</dbReference>
<evidence type="ECO:0000256" key="5">
    <source>
        <dbReference type="SAM" id="MobiDB-lite"/>
    </source>
</evidence>
<dbReference type="SUPFAM" id="SSF53955">
    <property type="entry name" value="Lysozyme-like"/>
    <property type="match status" value="1"/>
</dbReference>
<dbReference type="GO" id="GO:0008234">
    <property type="term" value="F:cysteine-type peptidase activity"/>
    <property type="evidence" value="ECO:0007669"/>
    <property type="project" value="UniProtKB-KW"/>
</dbReference>
<keyword evidence="6" id="KW-0472">Membrane</keyword>
<dbReference type="SUPFAM" id="SSF54001">
    <property type="entry name" value="Cysteine proteinases"/>
    <property type="match status" value="1"/>
</dbReference>
<dbReference type="Pfam" id="PF13702">
    <property type="entry name" value="Lysozyme_like"/>
    <property type="match status" value="1"/>
</dbReference>
<dbReference type="InterPro" id="IPR038765">
    <property type="entry name" value="Papain-like_cys_pep_sf"/>
</dbReference>
<dbReference type="Gene3D" id="3.90.1720.10">
    <property type="entry name" value="endopeptidase domain like (from Nostoc punctiforme)"/>
    <property type="match status" value="1"/>
</dbReference>
<keyword evidence="3" id="KW-0378">Hydrolase</keyword>
<accession>A0A7G9WJM7</accession>
<evidence type="ECO:0000259" key="7">
    <source>
        <dbReference type="PROSITE" id="PS51935"/>
    </source>
</evidence>
<sequence length="607" mass="65523">MLDKEVVQFTKNGMIQHDLATGEKKQLTVSDYGKQLRYENHENTYKHQSTTFTPISHQKRFYLRTSTRGEKHYGDSKDTIMNGNQTIAVRKAAIRPYLYKRAQKAQKEAAQSRSSKNTPSFTDTSSPEYTNGTQQYTEQKQASGYDVGQHLQADNPSVYFADVTSTSKIRSAKASVAAHILNKASQSAEAAAKAASANYNGSSNPALYAGATGLSATQQAASIITSVKLSKSQKERLGAAALARRKKASNSSVALSEETEQQAASSGKTALKAFGREIIASSSKKSVLSIICVIMLPLLVLLMISSAFGALSGSNASSVPLPAAVQNYRPIVSAYAAQFGMTDYVDLILAVMAQESGGEGLDPMQAAENTAYNKKYPPVQNGIQDPQYSIWCGIQELKEALRLAGCTSPYDMEHIKLALQAYNYGTGFIIGATSPSWPGTHVWTQALADDFHNRGGGGDPQYIEHVLRYYSGIGGGLGYADVSFQNVKKVGESLLGTPYVLGGNSPGVAMDCSSFVCYVYTKAGKNMPRTTAQGIYDQYCTPVSPSEAKAGDLIFFKSTYDCGETITHVGIYCGNGVMLEEGGSHVQYANCSSSYWQSHFYAYGRVK</sequence>
<evidence type="ECO:0000256" key="2">
    <source>
        <dbReference type="ARBA" id="ARBA00022670"/>
    </source>
</evidence>
<dbReference type="AlphaFoldDB" id="A0A7G9WJM7"/>
<dbReference type="PROSITE" id="PS51935">
    <property type="entry name" value="NLPC_P60"/>
    <property type="match status" value="1"/>
</dbReference>
<keyword evidence="6" id="KW-1133">Transmembrane helix</keyword>
<dbReference type="RefSeq" id="WP_212507958.1">
    <property type="nucleotide sequence ID" value="NZ_CP060696.1"/>
</dbReference>
<dbReference type="GO" id="GO:0006508">
    <property type="term" value="P:proteolysis"/>
    <property type="evidence" value="ECO:0007669"/>
    <property type="project" value="UniProtKB-KW"/>
</dbReference>
<evidence type="ECO:0000256" key="3">
    <source>
        <dbReference type="ARBA" id="ARBA00022801"/>
    </source>
</evidence>
<dbReference type="KEGG" id="caml:H6X83_04470"/>
<name>A0A7G9WJM7_9FIRM</name>
<dbReference type="Pfam" id="PF00877">
    <property type="entry name" value="NLPC_P60"/>
    <property type="match status" value="1"/>
</dbReference>
<dbReference type="InterPro" id="IPR051202">
    <property type="entry name" value="Peptidase_C40"/>
</dbReference>
<dbReference type="PANTHER" id="PTHR47053:SF1">
    <property type="entry name" value="MUREIN DD-ENDOPEPTIDASE MEPH-RELATED"/>
    <property type="match status" value="1"/>
</dbReference>
<keyword evidence="6" id="KW-0812">Transmembrane</keyword>
<dbReference type="Gene3D" id="1.10.530.10">
    <property type="match status" value="1"/>
</dbReference>
<dbReference type="InterPro" id="IPR023346">
    <property type="entry name" value="Lysozyme-like_dom_sf"/>
</dbReference>
<feature type="domain" description="NlpC/P60" evidence="7">
    <location>
        <begin position="481"/>
        <end position="607"/>
    </location>
</feature>
<evidence type="ECO:0000313" key="9">
    <source>
        <dbReference type="Proteomes" id="UP000516046"/>
    </source>
</evidence>
<protein>
    <submittedName>
        <fullName evidence="8">Lysozyme family protein</fullName>
    </submittedName>
</protein>
<dbReference type="InterPro" id="IPR000064">
    <property type="entry name" value="NLP_P60_dom"/>
</dbReference>
<evidence type="ECO:0000256" key="4">
    <source>
        <dbReference type="ARBA" id="ARBA00022807"/>
    </source>
</evidence>
<organism evidence="8 9">
    <name type="scientific">Caproicibacterium amylolyticum</name>
    <dbReference type="NCBI Taxonomy" id="2766537"/>
    <lineage>
        <taxon>Bacteria</taxon>
        <taxon>Bacillati</taxon>
        <taxon>Bacillota</taxon>
        <taxon>Clostridia</taxon>
        <taxon>Eubacteriales</taxon>
        <taxon>Oscillospiraceae</taxon>
        <taxon>Caproicibacterium</taxon>
    </lineage>
</organism>
<feature type="region of interest" description="Disordered" evidence="5">
    <location>
        <begin position="104"/>
        <end position="135"/>
    </location>
</feature>
<evidence type="ECO:0000256" key="6">
    <source>
        <dbReference type="SAM" id="Phobius"/>
    </source>
</evidence>
<reference evidence="8 9" key="1">
    <citation type="submission" date="2020-08" db="EMBL/GenBank/DDBJ databases">
        <authorList>
            <person name="Ren C."/>
            <person name="Gu Y."/>
            <person name="Xu Y."/>
        </authorList>
    </citation>
    <scope>NUCLEOTIDE SEQUENCE [LARGE SCALE GENOMIC DNA]</scope>
    <source>
        <strain evidence="8 9">LBM18003</strain>
    </source>
</reference>
<gene>
    <name evidence="8" type="ORF">H6X83_04470</name>
</gene>
<keyword evidence="4" id="KW-0788">Thiol protease</keyword>
<feature type="compositionally biased region" description="Polar residues" evidence="5">
    <location>
        <begin position="117"/>
        <end position="135"/>
    </location>
</feature>
<evidence type="ECO:0000256" key="1">
    <source>
        <dbReference type="ARBA" id="ARBA00007074"/>
    </source>
</evidence>
<feature type="transmembrane region" description="Helical" evidence="6">
    <location>
        <begin position="286"/>
        <end position="311"/>
    </location>
</feature>
<dbReference type="PANTHER" id="PTHR47053">
    <property type="entry name" value="MUREIN DD-ENDOPEPTIDASE MEPH-RELATED"/>
    <property type="match status" value="1"/>
</dbReference>
<evidence type="ECO:0000313" key="8">
    <source>
        <dbReference type="EMBL" id="QNO18889.1"/>
    </source>
</evidence>
<keyword evidence="2" id="KW-0645">Protease</keyword>
<comment type="similarity">
    <text evidence="1">Belongs to the peptidase C40 family.</text>
</comment>
<dbReference type="EMBL" id="CP060696">
    <property type="protein sequence ID" value="QNO18889.1"/>
    <property type="molecule type" value="Genomic_DNA"/>
</dbReference>